<proteinExistence type="predicted"/>
<reference evidence="5" key="1">
    <citation type="submission" date="2020-09" db="EMBL/GenBank/DDBJ databases">
        <title>Genome seq and assembly of Limnohabitants sp.</title>
        <authorList>
            <person name="Chhetri G."/>
        </authorList>
    </citation>
    <scope>NUCLEOTIDE SEQUENCE</scope>
    <source>
        <strain evidence="5">JUR4</strain>
    </source>
</reference>
<dbReference type="EMBL" id="JACYFT010000002">
    <property type="protein sequence ID" value="MBD8051199.1"/>
    <property type="molecule type" value="Genomic_DNA"/>
</dbReference>
<dbReference type="PANTHER" id="PTHR10434:SF9">
    <property type="entry name" value="PHOSPHOLIPID_GLYCEROL ACYLTRANSFERASE DOMAIN-CONTAINING PROTEIN"/>
    <property type="match status" value="1"/>
</dbReference>
<evidence type="ECO:0000256" key="3">
    <source>
        <dbReference type="ARBA" id="ARBA00023315"/>
    </source>
</evidence>
<dbReference type="Proteomes" id="UP000647424">
    <property type="component" value="Unassembled WGS sequence"/>
</dbReference>
<keyword evidence="3 5" id="KW-0012">Acyltransferase</keyword>
<dbReference type="RefSeq" id="WP_191819653.1">
    <property type="nucleotide sequence ID" value="NZ_JACYFT010000002.1"/>
</dbReference>
<feature type="domain" description="Phospholipid/glycerol acyltransferase" evidence="4">
    <location>
        <begin position="37"/>
        <end position="151"/>
    </location>
</feature>
<evidence type="ECO:0000259" key="4">
    <source>
        <dbReference type="SMART" id="SM00563"/>
    </source>
</evidence>
<evidence type="ECO:0000313" key="6">
    <source>
        <dbReference type="Proteomes" id="UP000647424"/>
    </source>
</evidence>
<organism evidence="5 6">
    <name type="scientific">Limnohabitans radicicola</name>
    <dbReference type="NCBI Taxonomy" id="2771427"/>
    <lineage>
        <taxon>Bacteria</taxon>
        <taxon>Pseudomonadati</taxon>
        <taxon>Pseudomonadota</taxon>
        <taxon>Betaproteobacteria</taxon>
        <taxon>Burkholderiales</taxon>
        <taxon>Comamonadaceae</taxon>
        <taxon>Limnohabitans</taxon>
    </lineage>
</organism>
<dbReference type="PANTHER" id="PTHR10434">
    <property type="entry name" value="1-ACYL-SN-GLYCEROL-3-PHOSPHATE ACYLTRANSFERASE"/>
    <property type="match status" value="1"/>
</dbReference>
<dbReference type="GO" id="GO:0006654">
    <property type="term" value="P:phosphatidic acid biosynthetic process"/>
    <property type="evidence" value="ECO:0007669"/>
    <property type="project" value="TreeGrafter"/>
</dbReference>
<dbReference type="Pfam" id="PF01553">
    <property type="entry name" value="Acyltransferase"/>
    <property type="match status" value="1"/>
</dbReference>
<dbReference type="SUPFAM" id="SSF69593">
    <property type="entry name" value="Glycerol-3-phosphate (1)-acyltransferase"/>
    <property type="match status" value="1"/>
</dbReference>
<evidence type="ECO:0000313" key="5">
    <source>
        <dbReference type="EMBL" id="MBD8051199.1"/>
    </source>
</evidence>
<dbReference type="GO" id="GO:0003841">
    <property type="term" value="F:1-acylglycerol-3-phosphate O-acyltransferase activity"/>
    <property type="evidence" value="ECO:0007669"/>
    <property type="project" value="TreeGrafter"/>
</dbReference>
<keyword evidence="6" id="KW-1185">Reference proteome</keyword>
<accession>A0A927IJY7</accession>
<dbReference type="SMART" id="SM00563">
    <property type="entry name" value="PlsC"/>
    <property type="match status" value="1"/>
</dbReference>
<comment type="pathway">
    <text evidence="1">Lipid metabolism.</text>
</comment>
<gene>
    <name evidence="5" type="ORF">IC609_11625</name>
</gene>
<comment type="caution">
    <text evidence="5">The sequence shown here is derived from an EMBL/GenBank/DDBJ whole genome shotgun (WGS) entry which is preliminary data.</text>
</comment>
<sequence>MSTPHPVQFKGSALARALLKLLGWRVEFQGLPALQGMIVVYPHTSNWDFPIGLLAKWAIGIPAHFWAKDSLFKFPMVGHWMRWVGGIAIDRSAPKGMVASVVDVYTQHRQDKRLLWMAVAPEGTRSLTTGWKSGFYQVAVGAQVPVALVRFDWGRRTLSFVDFVDLTGDVEADYARMAQVFAGVQGCRPELAGPVRPMPKTDTTSEKK</sequence>
<name>A0A927IJY7_9BURK</name>
<evidence type="ECO:0000256" key="2">
    <source>
        <dbReference type="ARBA" id="ARBA00022679"/>
    </source>
</evidence>
<evidence type="ECO:0000256" key="1">
    <source>
        <dbReference type="ARBA" id="ARBA00005189"/>
    </source>
</evidence>
<dbReference type="AlphaFoldDB" id="A0A927IJY7"/>
<keyword evidence="2" id="KW-0808">Transferase</keyword>
<protein>
    <submittedName>
        <fullName evidence="5">1-acyl-sn-glycerol-3-phosphate acyltransferase</fullName>
    </submittedName>
</protein>
<dbReference type="InterPro" id="IPR002123">
    <property type="entry name" value="Plipid/glycerol_acylTrfase"/>
</dbReference>